<reference evidence="1" key="1">
    <citation type="submission" date="2022-10" db="EMBL/GenBank/DDBJ databases">
        <title>Chitiniphilus purpureus sp. nov., a novel chitin-degrading bacterium isolated from crawfish pond sediment.</title>
        <authorList>
            <person name="Li K."/>
        </authorList>
    </citation>
    <scope>NUCLEOTIDE SEQUENCE</scope>
    <source>
        <strain evidence="1">CD1</strain>
    </source>
</reference>
<name>A0ABY6DS93_9NEIS</name>
<evidence type="ECO:0000313" key="2">
    <source>
        <dbReference type="Proteomes" id="UP001061302"/>
    </source>
</evidence>
<organism evidence="1 2">
    <name type="scientific">Chitiniphilus purpureus</name>
    <dbReference type="NCBI Taxonomy" id="2981137"/>
    <lineage>
        <taxon>Bacteria</taxon>
        <taxon>Pseudomonadati</taxon>
        <taxon>Pseudomonadota</taxon>
        <taxon>Betaproteobacteria</taxon>
        <taxon>Neisseriales</taxon>
        <taxon>Chitinibacteraceae</taxon>
        <taxon>Chitiniphilus</taxon>
    </lineage>
</organism>
<dbReference type="RefSeq" id="WP_263124080.1">
    <property type="nucleotide sequence ID" value="NZ_CP106753.1"/>
</dbReference>
<sequence>MNPITRARIAWHRLCAWWHSGEQQHAQAIAFEIEDDHHDDMMDLSRANLPIADRSWHHAYLQEVYAAMMMEAGGRRQRHLAKLKWHRRAIDKLTNKQAA</sequence>
<keyword evidence="2" id="KW-1185">Reference proteome</keyword>
<dbReference type="EMBL" id="CP106753">
    <property type="protein sequence ID" value="UXY14773.1"/>
    <property type="molecule type" value="Genomic_DNA"/>
</dbReference>
<evidence type="ECO:0000313" key="1">
    <source>
        <dbReference type="EMBL" id="UXY14773.1"/>
    </source>
</evidence>
<dbReference type="Proteomes" id="UP001061302">
    <property type="component" value="Chromosome"/>
</dbReference>
<proteinExistence type="predicted"/>
<accession>A0ABY6DS93</accession>
<protein>
    <submittedName>
        <fullName evidence="1">Uncharacterized protein</fullName>
    </submittedName>
</protein>
<gene>
    <name evidence="1" type="ORF">N8I74_15830</name>
</gene>